<dbReference type="Gene3D" id="3.30.565.10">
    <property type="entry name" value="Histidine kinase-like ATPase, C-terminal domain"/>
    <property type="match status" value="1"/>
</dbReference>
<evidence type="ECO:0000256" key="1">
    <source>
        <dbReference type="ARBA" id="ARBA00000085"/>
    </source>
</evidence>
<dbReference type="Gene3D" id="1.10.287.130">
    <property type="match status" value="1"/>
</dbReference>
<dbReference type="SUPFAM" id="SSF55874">
    <property type="entry name" value="ATPase domain of HSP90 chaperone/DNA topoisomerase II/histidine kinase"/>
    <property type="match status" value="1"/>
</dbReference>
<reference evidence="14 15" key="1">
    <citation type="submission" date="2018-03" db="EMBL/GenBank/DDBJ databases">
        <title>Aquarubrobacter algicola gen. nov., sp. nov., a novel actinobacterium isolated from shallow eutrophic lake during the end of cyanobacterial harmful algal blooms.</title>
        <authorList>
            <person name="Chun S.J."/>
        </authorList>
    </citation>
    <scope>NUCLEOTIDE SEQUENCE [LARGE SCALE GENOMIC DNA]</scope>
    <source>
        <strain evidence="14 15">Seoho-28</strain>
    </source>
</reference>
<dbReference type="Pfam" id="PF02518">
    <property type="entry name" value="HATPase_c"/>
    <property type="match status" value="1"/>
</dbReference>
<dbReference type="InterPro" id="IPR003594">
    <property type="entry name" value="HATPase_dom"/>
</dbReference>
<keyword evidence="6 11" id="KW-0812">Transmembrane</keyword>
<dbReference type="EMBL" id="PYYB01000001">
    <property type="protein sequence ID" value="PTL58791.1"/>
    <property type="molecule type" value="Genomic_DNA"/>
</dbReference>
<dbReference type="PANTHER" id="PTHR45436:SF5">
    <property type="entry name" value="SENSOR HISTIDINE KINASE TRCS"/>
    <property type="match status" value="1"/>
</dbReference>
<dbReference type="EC" id="2.7.13.3" evidence="3"/>
<dbReference type="Pfam" id="PF00512">
    <property type="entry name" value="HisKA"/>
    <property type="match status" value="1"/>
</dbReference>
<organism evidence="14 15">
    <name type="scientific">Paraconexibacter algicola</name>
    <dbReference type="NCBI Taxonomy" id="2133960"/>
    <lineage>
        <taxon>Bacteria</taxon>
        <taxon>Bacillati</taxon>
        <taxon>Actinomycetota</taxon>
        <taxon>Thermoleophilia</taxon>
        <taxon>Solirubrobacterales</taxon>
        <taxon>Paraconexibacteraceae</taxon>
        <taxon>Paraconexibacter</taxon>
    </lineage>
</organism>
<dbReference type="GO" id="GO:0000155">
    <property type="term" value="F:phosphorelay sensor kinase activity"/>
    <property type="evidence" value="ECO:0007669"/>
    <property type="project" value="InterPro"/>
</dbReference>
<gene>
    <name evidence="14" type="ORF">C7Y72_03565</name>
</gene>
<feature type="transmembrane region" description="Helical" evidence="11">
    <location>
        <begin position="12"/>
        <end position="36"/>
    </location>
</feature>
<evidence type="ECO:0000256" key="4">
    <source>
        <dbReference type="ARBA" id="ARBA00022553"/>
    </source>
</evidence>
<protein>
    <recommendedName>
        <fullName evidence="3">histidine kinase</fullName>
        <ecNumber evidence="3">2.7.13.3</ecNumber>
    </recommendedName>
</protein>
<evidence type="ECO:0000256" key="9">
    <source>
        <dbReference type="ARBA" id="ARBA00023012"/>
    </source>
</evidence>
<dbReference type="Proteomes" id="UP000240739">
    <property type="component" value="Unassembled WGS sequence"/>
</dbReference>
<dbReference type="OrthoDB" id="9786919at2"/>
<keyword evidence="9" id="KW-0902">Two-component regulatory system</keyword>
<dbReference type="GO" id="GO:0005886">
    <property type="term" value="C:plasma membrane"/>
    <property type="evidence" value="ECO:0007669"/>
    <property type="project" value="UniProtKB-SubCell"/>
</dbReference>
<dbReference type="Gene3D" id="6.10.340.10">
    <property type="match status" value="1"/>
</dbReference>
<evidence type="ECO:0000256" key="6">
    <source>
        <dbReference type="ARBA" id="ARBA00022692"/>
    </source>
</evidence>
<sequence>MRLIRRAGLRTRVTLAYLAAIVAAIAIGGVLVNAALEARLTDALDETLETRTAAVGRLLVDRGGPAPGLTVGLDDPGETFTQVVGPGERLVSSSPGLPLRPLLDAAGRRAAVEGRDIRLRDVVVAGDDDGADEIDLEALEETGVEAYETDRARVLARQVRAGGVRYALIVGSTYEDHDEALREVRGALLLVLPVALVLVALAGGGAIVASLRPVERMRQRAAAIADPGSGERLPVPPGGDELARLGRSLNEMLDRLQRAAEHERALVSDVSHELRTPLAVIGGELELALQTLGDADPELRASLTVAADETRRLGRIAEDLLLLARADEQRLELQREPLAAGELLREQARRFAARATVAVQAPDGLRLDGDRLRLAQALGNLVDNALRHGRAPVTLHAWADGDAVVLAVRDAGDGFPAAFRERAFDRFSRAHEGRSGRGAGLGLAIVALIAEAHGGTATVHDAPQGGGEVRLRLRAT</sequence>
<dbReference type="FunFam" id="1.10.287.130:FF:000001">
    <property type="entry name" value="Two-component sensor histidine kinase"/>
    <property type="match status" value="1"/>
</dbReference>
<dbReference type="SMART" id="SM00388">
    <property type="entry name" value="HisKA"/>
    <property type="match status" value="1"/>
</dbReference>
<feature type="transmembrane region" description="Helical" evidence="11">
    <location>
        <begin position="187"/>
        <end position="211"/>
    </location>
</feature>
<dbReference type="CDD" id="cd00075">
    <property type="entry name" value="HATPase"/>
    <property type="match status" value="1"/>
</dbReference>
<evidence type="ECO:0000256" key="10">
    <source>
        <dbReference type="ARBA" id="ARBA00023136"/>
    </source>
</evidence>
<dbReference type="InterPro" id="IPR005467">
    <property type="entry name" value="His_kinase_dom"/>
</dbReference>
<comment type="caution">
    <text evidence="14">The sequence shown here is derived from an EMBL/GenBank/DDBJ whole genome shotgun (WGS) entry which is preliminary data.</text>
</comment>
<evidence type="ECO:0000256" key="5">
    <source>
        <dbReference type="ARBA" id="ARBA00022679"/>
    </source>
</evidence>
<dbReference type="RefSeq" id="WP_107567228.1">
    <property type="nucleotide sequence ID" value="NZ_PYYB01000001.1"/>
</dbReference>
<accession>A0A2T4UHS8</accession>
<dbReference type="InterPro" id="IPR004358">
    <property type="entry name" value="Sig_transdc_His_kin-like_C"/>
</dbReference>
<keyword evidence="7" id="KW-0418">Kinase</keyword>
<evidence type="ECO:0000256" key="7">
    <source>
        <dbReference type="ARBA" id="ARBA00022777"/>
    </source>
</evidence>
<keyword evidence="8 11" id="KW-1133">Transmembrane helix</keyword>
<dbReference type="Pfam" id="PF00672">
    <property type="entry name" value="HAMP"/>
    <property type="match status" value="1"/>
</dbReference>
<evidence type="ECO:0000313" key="14">
    <source>
        <dbReference type="EMBL" id="PTL58791.1"/>
    </source>
</evidence>
<dbReference type="InterPro" id="IPR050428">
    <property type="entry name" value="TCS_sensor_his_kinase"/>
</dbReference>
<dbReference type="CDD" id="cd06225">
    <property type="entry name" value="HAMP"/>
    <property type="match status" value="1"/>
</dbReference>
<keyword evidence="5" id="KW-0808">Transferase</keyword>
<dbReference type="PROSITE" id="PS50109">
    <property type="entry name" value="HIS_KIN"/>
    <property type="match status" value="1"/>
</dbReference>
<evidence type="ECO:0000256" key="2">
    <source>
        <dbReference type="ARBA" id="ARBA00004236"/>
    </source>
</evidence>
<dbReference type="PANTHER" id="PTHR45436">
    <property type="entry name" value="SENSOR HISTIDINE KINASE YKOH"/>
    <property type="match status" value="1"/>
</dbReference>
<evidence type="ECO:0000256" key="8">
    <source>
        <dbReference type="ARBA" id="ARBA00022989"/>
    </source>
</evidence>
<dbReference type="AlphaFoldDB" id="A0A2T4UHS8"/>
<dbReference type="InterPro" id="IPR036890">
    <property type="entry name" value="HATPase_C_sf"/>
</dbReference>
<evidence type="ECO:0000256" key="3">
    <source>
        <dbReference type="ARBA" id="ARBA00012438"/>
    </source>
</evidence>
<dbReference type="PRINTS" id="PR00344">
    <property type="entry name" value="BCTRLSENSOR"/>
</dbReference>
<dbReference type="SMART" id="SM00304">
    <property type="entry name" value="HAMP"/>
    <property type="match status" value="1"/>
</dbReference>
<keyword evidence="4" id="KW-0597">Phosphoprotein</keyword>
<dbReference type="SUPFAM" id="SSF158472">
    <property type="entry name" value="HAMP domain-like"/>
    <property type="match status" value="1"/>
</dbReference>
<proteinExistence type="predicted"/>
<dbReference type="SMART" id="SM00387">
    <property type="entry name" value="HATPase_c"/>
    <property type="match status" value="1"/>
</dbReference>
<name>A0A2T4UHS8_9ACTN</name>
<dbReference type="InterPro" id="IPR036097">
    <property type="entry name" value="HisK_dim/P_sf"/>
</dbReference>
<dbReference type="SUPFAM" id="SSF47384">
    <property type="entry name" value="Homodimeric domain of signal transducing histidine kinase"/>
    <property type="match status" value="1"/>
</dbReference>
<evidence type="ECO:0000256" key="11">
    <source>
        <dbReference type="SAM" id="Phobius"/>
    </source>
</evidence>
<dbReference type="InterPro" id="IPR003660">
    <property type="entry name" value="HAMP_dom"/>
</dbReference>
<evidence type="ECO:0000259" key="13">
    <source>
        <dbReference type="PROSITE" id="PS50885"/>
    </source>
</evidence>
<evidence type="ECO:0000259" key="12">
    <source>
        <dbReference type="PROSITE" id="PS50109"/>
    </source>
</evidence>
<dbReference type="InterPro" id="IPR003661">
    <property type="entry name" value="HisK_dim/P_dom"/>
</dbReference>
<comment type="subcellular location">
    <subcellularLocation>
        <location evidence="2">Cell membrane</location>
    </subcellularLocation>
</comment>
<dbReference type="PROSITE" id="PS50885">
    <property type="entry name" value="HAMP"/>
    <property type="match status" value="1"/>
</dbReference>
<dbReference type="CDD" id="cd00082">
    <property type="entry name" value="HisKA"/>
    <property type="match status" value="1"/>
</dbReference>
<feature type="domain" description="Histidine kinase" evidence="12">
    <location>
        <begin position="269"/>
        <end position="476"/>
    </location>
</feature>
<evidence type="ECO:0000313" key="15">
    <source>
        <dbReference type="Proteomes" id="UP000240739"/>
    </source>
</evidence>
<keyword evidence="15" id="KW-1185">Reference proteome</keyword>
<feature type="domain" description="HAMP" evidence="13">
    <location>
        <begin position="211"/>
        <end position="261"/>
    </location>
</feature>
<comment type="catalytic activity">
    <reaction evidence="1">
        <text>ATP + protein L-histidine = ADP + protein N-phospho-L-histidine.</text>
        <dbReference type="EC" id="2.7.13.3"/>
    </reaction>
</comment>
<keyword evidence="10 11" id="KW-0472">Membrane</keyword>